<dbReference type="AlphaFoldDB" id="W2NTU5"/>
<accession>W2NTU5</accession>
<protein>
    <submittedName>
        <fullName evidence="1">Uncharacterized protein</fullName>
    </submittedName>
</protein>
<gene>
    <name evidence="1" type="ORF">L914_04785</name>
</gene>
<dbReference type="VEuPathDB" id="FungiDB:PPTG_09192"/>
<dbReference type="EMBL" id="KI691832">
    <property type="protein sequence ID" value="ETM51368.1"/>
    <property type="molecule type" value="Genomic_DNA"/>
</dbReference>
<name>W2NTU5_PHYNI</name>
<proteinExistence type="predicted"/>
<dbReference type="Proteomes" id="UP000054532">
    <property type="component" value="Unassembled WGS sequence"/>
</dbReference>
<organism evidence="1">
    <name type="scientific">Phytophthora nicotianae</name>
    <name type="common">Potato buckeye rot agent</name>
    <name type="synonym">Phytophthora parasitica</name>
    <dbReference type="NCBI Taxonomy" id="4792"/>
    <lineage>
        <taxon>Eukaryota</taxon>
        <taxon>Sar</taxon>
        <taxon>Stramenopiles</taxon>
        <taxon>Oomycota</taxon>
        <taxon>Peronosporomycetes</taxon>
        <taxon>Peronosporales</taxon>
        <taxon>Peronosporaceae</taxon>
        <taxon>Phytophthora</taxon>
    </lineage>
</organism>
<reference evidence="1" key="1">
    <citation type="submission" date="2013-11" db="EMBL/GenBank/DDBJ databases">
        <title>The Genome Sequence of Phytophthora parasitica IAC_01/95.</title>
        <authorList>
            <consortium name="The Broad Institute Genomics Platform"/>
            <person name="Russ C."/>
            <person name="Tyler B."/>
            <person name="Panabieres F."/>
            <person name="Shan W."/>
            <person name="Tripathy S."/>
            <person name="Grunwald N."/>
            <person name="Machado M."/>
            <person name="Johnson C.S."/>
            <person name="Arredondo F."/>
            <person name="Hong C."/>
            <person name="Coffey M."/>
            <person name="Young S.K."/>
            <person name="Zeng Q."/>
            <person name="Gargeya S."/>
            <person name="Fitzgerald M."/>
            <person name="Abouelleil A."/>
            <person name="Alvarado L."/>
            <person name="Chapman S.B."/>
            <person name="Gainer-Dewar J."/>
            <person name="Goldberg J."/>
            <person name="Griggs A."/>
            <person name="Gujja S."/>
            <person name="Hansen M."/>
            <person name="Howarth C."/>
            <person name="Imamovic A."/>
            <person name="Ireland A."/>
            <person name="Larimer J."/>
            <person name="McCowan C."/>
            <person name="Murphy C."/>
            <person name="Pearson M."/>
            <person name="Poon T.W."/>
            <person name="Priest M."/>
            <person name="Roberts A."/>
            <person name="Saif S."/>
            <person name="Shea T."/>
            <person name="Sykes S."/>
            <person name="Wortman J."/>
            <person name="Nusbaum C."/>
            <person name="Birren B."/>
        </authorList>
    </citation>
    <scope>NUCLEOTIDE SEQUENCE [LARGE SCALE GENOMIC DNA]</scope>
    <source>
        <strain evidence="1">IAC_01/95</strain>
    </source>
</reference>
<evidence type="ECO:0000313" key="1">
    <source>
        <dbReference type="EMBL" id="ETM51368.1"/>
    </source>
</evidence>
<feature type="non-terminal residue" evidence="1">
    <location>
        <position position="55"/>
    </location>
</feature>
<sequence length="55" mass="6033">MLTELFDNLLKRDIKKITGRSLHNAGISKNKANVAATDESQTAKAATSVYKISRI</sequence>